<sequence>MPYLSDFPTDRCPLVSLLPTVIQRTCHSELDWEYFFCFPHSPRSIPPAISNTTTRASVDN</sequence>
<proteinExistence type="predicted"/>
<evidence type="ECO:0000313" key="1">
    <source>
        <dbReference type="EMBL" id="MPC89386.1"/>
    </source>
</evidence>
<dbReference type="AlphaFoldDB" id="A0A5B7J610"/>
<dbReference type="Proteomes" id="UP000324222">
    <property type="component" value="Unassembled WGS sequence"/>
</dbReference>
<gene>
    <name evidence="1" type="ORF">E2C01_084330</name>
</gene>
<name>A0A5B7J610_PORTR</name>
<keyword evidence="2" id="KW-1185">Reference proteome</keyword>
<reference evidence="1 2" key="1">
    <citation type="submission" date="2019-05" db="EMBL/GenBank/DDBJ databases">
        <title>Another draft genome of Portunus trituberculatus and its Hox gene families provides insights of decapod evolution.</title>
        <authorList>
            <person name="Jeong J.-H."/>
            <person name="Song I."/>
            <person name="Kim S."/>
            <person name="Choi T."/>
            <person name="Kim D."/>
            <person name="Ryu S."/>
            <person name="Kim W."/>
        </authorList>
    </citation>
    <scope>NUCLEOTIDE SEQUENCE [LARGE SCALE GENOMIC DNA]</scope>
    <source>
        <tissue evidence="1">Muscle</tissue>
    </source>
</reference>
<protein>
    <submittedName>
        <fullName evidence="1">Uncharacterized protein</fullName>
    </submittedName>
</protein>
<evidence type="ECO:0000313" key="2">
    <source>
        <dbReference type="Proteomes" id="UP000324222"/>
    </source>
</evidence>
<organism evidence="1 2">
    <name type="scientific">Portunus trituberculatus</name>
    <name type="common">Swimming crab</name>
    <name type="synonym">Neptunus trituberculatus</name>
    <dbReference type="NCBI Taxonomy" id="210409"/>
    <lineage>
        <taxon>Eukaryota</taxon>
        <taxon>Metazoa</taxon>
        <taxon>Ecdysozoa</taxon>
        <taxon>Arthropoda</taxon>
        <taxon>Crustacea</taxon>
        <taxon>Multicrustacea</taxon>
        <taxon>Malacostraca</taxon>
        <taxon>Eumalacostraca</taxon>
        <taxon>Eucarida</taxon>
        <taxon>Decapoda</taxon>
        <taxon>Pleocyemata</taxon>
        <taxon>Brachyura</taxon>
        <taxon>Eubrachyura</taxon>
        <taxon>Portunoidea</taxon>
        <taxon>Portunidae</taxon>
        <taxon>Portuninae</taxon>
        <taxon>Portunus</taxon>
    </lineage>
</organism>
<accession>A0A5B7J610</accession>
<dbReference type="EMBL" id="VSRR010080879">
    <property type="protein sequence ID" value="MPC89386.1"/>
    <property type="molecule type" value="Genomic_DNA"/>
</dbReference>
<comment type="caution">
    <text evidence="1">The sequence shown here is derived from an EMBL/GenBank/DDBJ whole genome shotgun (WGS) entry which is preliminary data.</text>
</comment>